<evidence type="ECO:0000256" key="3">
    <source>
        <dbReference type="SAM" id="MobiDB-lite"/>
    </source>
</evidence>
<dbReference type="Proteomes" id="UP000696573">
    <property type="component" value="Unassembled WGS sequence"/>
</dbReference>
<dbReference type="PANTHER" id="PTHR47655:SF2">
    <property type="entry name" value="QUINIC ACID UTILIZATION ACTIVATOR"/>
    <property type="match status" value="1"/>
</dbReference>
<protein>
    <recommendedName>
        <fullName evidence="4">Zn(2)-C6 fungal-type domain-containing protein</fullName>
    </recommendedName>
</protein>
<dbReference type="CDD" id="cd12148">
    <property type="entry name" value="fungal_TF_MHR"/>
    <property type="match status" value="1"/>
</dbReference>
<keyword evidence="1" id="KW-0479">Metal-binding</keyword>
<dbReference type="Gene3D" id="4.10.240.10">
    <property type="entry name" value="Zn(2)-C6 fungal-type DNA-binding domain"/>
    <property type="match status" value="1"/>
</dbReference>
<dbReference type="PROSITE" id="PS50048">
    <property type="entry name" value="ZN2_CY6_FUNGAL_2"/>
    <property type="match status" value="1"/>
</dbReference>
<dbReference type="GO" id="GO:0006351">
    <property type="term" value="P:DNA-templated transcription"/>
    <property type="evidence" value="ECO:0007669"/>
    <property type="project" value="InterPro"/>
</dbReference>
<evidence type="ECO:0000256" key="1">
    <source>
        <dbReference type="ARBA" id="ARBA00022723"/>
    </source>
</evidence>
<keyword evidence="2" id="KW-0539">Nucleus</keyword>
<evidence type="ECO:0000256" key="2">
    <source>
        <dbReference type="ARBA" id="ARBA00023242"/>
    </source>
</evidence>
<dbReference type="Pfam" id="PF04082">
    <property type="entry name" value="Fungal_trans"/>
    <property type="match status" value="1"/>
</dbReference>
<dbReference type="SMART" id="SM00906">
    <property type="entry name" value="Fungal_trans"/>
    <property type="match status" value="1"/>
</dbReference>
<accession>A0A9N9VCN5</accession>
<dbReference type="InterPro" id="IPR052783">
    <property type="entry name" value="Metabolic/Drug-Res_Regulator"/>
</dbReference>
<feature type="domain" description="Zn(2)-C6 fungal-type" evidence="4">
    <location>
        <begin position="36"/>
        <end position="66"/>
    </location>
</feature>
<organism evidence="5 6">
    <name type="scientific">Clonostachys rhizophaga</name>
    <dbReference type="NCBI Taxonomy" id="160324"/>
    <lineage>
        <taxon>Eukaryota</taxon>
        <taxon>Fungi</taxon>
        <taxon>Dikarya</taxon>
        <taxon>Ascomycota</taxon>
        <taxon>Pezizomycotina</taxon>
        <taxon>Sordariomycetes</taxon>
        <taxon>Hypocreomycetidae</taxon>
        <taxon>Hypocreales</taxon>
        <taxon>Bionectriaceae</taxon>
        <taxon>Clonostachys</taxon>
    </lineage>
</organism>
<dbReference type="CDD" id="cd00067">
    <property type="entry name" value="GAL4"/>
    <property type="match status" value="1"/>
</dbReference>
<evidence type="ECO:0000313" key="5">
    <source>
        <dbReference type="EMBL" id="CAH0020779.1"/>
    </source>
</evidence>
<dbReference type="GO" id="GO:0000981">
    <property type="term" value="F:DNA-binding transcription factor activity, RNA polymerase II-specific"/>
    <property type="evidence" value="ECO:0007669"/>
    <property type="project" value="InterPro"/>
</dbReference>
<dbReference type="InterPro" id="IPR007219">
    <property type="entry name" value="XnlR_reg_dom"/>
</dbReference>
<reference evidence="5" key="1">
    <citation type="submission" date="2021-10" db="EMBL/GenBank/DDBJ databases">
        <authorList>
            <person name="Piombo E."/>
        </authorList>
    </citation>
    <scope>NUCLEOTIDE SEQUENCE</scope>
</reference>
<dbReference type="PROSITE" id="PS00463">
    <property type="entry name" value="ZN2_CY6_FUNGAL_1"/>
    <property type="match status" value="1"/>
</dbReference>
<evidence type="ECO:0000313" key="6">
    <source>
        <dbReference type="Proteomes" id="UP000696573"/>
    </source>
</evidence>
<feature type="region of interest" description="Disordered" evidence="3">
    <location>
        <begin position="1"/>
        <end position="31"/>
    </location>
</feature>
<feature type="region of interest" description="Disordered" evidence="3">
    <location>
        <begin position="664"/>
        <end position="695"/>
    </location>
</feature>
<dbReference type="PANTHER" id="PTHR47655">
    <property type="entry name" value="QUINIC ACID UTILIZATION ACTIVATOR"/>
    <property type="match status" value="1"/>
</dbReference>
<dbReference type="AlphaFoldDB" id="A0A9N9VCN5"/>
<gene>
    <name evidence="5" type="ORF">CRHIZ90672A_00004594</name>
</gene>
<dbReference type="Pfam" id="PF00172">
    <property type="entry name" value="Zn_clus"/>
    <property type="match status" value="1"/>
</dbReference>
<dbReference type="GO" id="GO:0045944">
    <property type="term" value="P:positive regulation of transcription by RNA polymerase II"/>
    <property type="evidence" value="ECO:0007669"/>
    <property type="project" value="TreeGrafter"/>
</dbReference>
<dbReference type="InterPro" id="IPR036864">
    <property type="entry name" value="Zn2-C6_fun-type_DNA-bd_sf"/>
</dbReference>
<dbReference type="InterPro" id="IPR001138">
    <property type="entry name" value="Zn2Cys6_DnaBD"/>
</dbReference>
<dbReference type="SMART" id="SM00066">
    <property type="entry name" value="GAL4"/>
    <property type="match status" value="1"/>
</dbReference>
<comment type="caution">
    <text evidence="5">The sequence shown here is derived from an EMBL/GenBank/DDBJ whole genome shotgun (WGS) entry which is preliminary data.</text>
</comment>
<name>A0A9N9VCN5_9HYPO</name>
<feature type="compositionally biased region" description="Polar residues" evidence="3">
    <location>
        <begin position="664"/>
        <end position="688"/>
    </location>
</feature>
<proteinExistence type="predicted"/>
<dbReference type="GO" id="GO:0003677">
    <property type="term" value="F:DNA binding"/>
    <property type="evidence" value="ECO:0007669"/>
    <property type="project" value="InterPro"/>
</dbReference>
<dbReference type="OrthoDB" id="2534600at2759"/>
<sequence>MTGAAPGAGPPPPSDDIGGGSEDEGPVKKRLRVSRACDPCRRRKERCDGSQPTCQRCIKATRPCSYIPYRKRGLRTGYVRGIEILLGLLIHSSPGTEDLISAVLRHKANQSAPLGPTSAPPTTSLLKSWRKSTAHEILQGALLSSDDDEDEDVYLQNLDDKLTSTFNALPRQYQNASSGDLSKPANVISHLPEIISPVVPLPFPKQPQPPAFGDLNQNVFSIPTLPPNWSQLVEIYMTNTHCWLPIIQKYTLYRSASLLCGPGGQGQGLKPSSGEICSLWAVLAYGSHQLLVLDPSVTPSGASLYALARHMANQGQVEYEAGHVHALLTLALLEISQKSWMSAWLCVGRAVYIASGLGIVPARQGPSMLNSDDSRQRLALGCFVLDTLIASRLGLRPYLQQNDFFDLGTLSSDGIEEWELWRPITNTNMQPASFSPGPSRVLSTFNHLCYIVAILNSLSCSSRHKNETIRPHQYISRLEEWNDRNPLRDCLSIFKDPSKLASEAPHTLQLRLAAMATYAILSNEHYRQPATTREAGASPMVIHNSLAESQRILRDPAIKATMVNWTQVLPIARIFLEMVQANTNLITSTLVSASWNHPVLRPGESMQSESIPPQILNDSLAMDEQLLVPTMAIPGSNVFGGVNDEKSFSAKDQTFQAVRAAQTIGMSPSTNKMSSPNTSNEPNKSKSPLGSIVTPPLSSQTISQIQVGGIGMENQLAVSNTSLSETSDQNGLFNQLSLLDRADWPVFSEDFMEHLGLSRDGSLLDYHNIFDPSSPRFI</sequence>
<keyword evidence="6" id="KW-1185">Reference proteome</keyword>
<evidence type="ECO:0000259" key="4">
    <source>
        <dbReference type="PROSITE" id="PS50048"/>
    </source>
</evidence>
<dbReference type="EMBL" id="CABFNQ020000645">
    <property type="protein sequence ID" value="CAH0020779.1"/>
    <property type="molecule type" value="Genomic_DNA"/>
</dbReference>
<dbReference type="SUPFAM" id="SSF57701">
    <property type="entry name" value="Zn2/Cys6 DNA-binding domain"/>
    <property type="match status" value="1"/>
</dbReference>
<dbReference type="GO" id="GO:0008270">
    <property type="term" value="F:zinc ion binding"/>
    <property type="evidence" value="ECO:0007669"/>
    <property type="project" value="InterPro"/>
</dbReference>